<feature type="region of interest" description="Disordered" evidence="5">
    <location>
        <begin position="1441"/>
        <end position="1472"/>
    </location>
</feature>
<keyword evidence="8" id="KW-1185">Reference proteome</keyword>
<dbReference type="KEGG" id="pej:FYC62_01205"/>
<evidence type="ECO:0000256" key="5">
    <source>
        <dbReference type="SAM" id="MobiDB-lite"/>
    </source>
</evidence>
<evidence type="ECO:0000256" key="1">
    <source>
        <dbReference type="ARBA" id="ARBA00004167"/>
    </source>
</evidence>
<dbReference type="EMBL" id="CP043329">
    <property type="protein sequence ID" value="QEK50436.1"/>
    <property type="molecule type" value="Genomic_DNA"/>
</dbReference>
<protein>
    <submittedName>
        <fullName evidence="7">Translocation/assembly module TamB</fullName>
    </submittedName>
</protein>
<dbReference type="GO" id="GO:0009306">
    <property type="term" value="P:protein secretion"/>
    <property type="evidence" value="ECO:0007669"/>
    <property type="project" value="InterPro"/>
</dbReference>
<sequence length="1472" mass="165205">MIGTLIFSLQFKPVQTWAAKKAAVFLADELKTRVEIGSLYLKPFKSLVLEGLLVEDLEGDTLLLAPELEVDIDYFAPFSERRIDLDYAELTNAKFFLKSYKDSTTNLTFIINYFDSGVVDTTKKKRPFNFSLNNILIKNLDFRYINYLSEMVYKEGIDYNNIHLWNFSADINDLDTKNHLFKAQINKLRFKEKTGFVLNNLTGALTIDTNSITVENMLLQTPSTTLTDYYSMRFKSFKDFQDFNNKVTVEAHFKNAKVVAKDIAYFAPQLAKMDLVLDVTGTIKGRINNLKARDLTIKAGQATYIKGDFNLRGLPDWDNTFLDLRFDQVYSNKKDIDYILGKATGNKVKAIPAIIDKFGNINFNGQFTGFQNDFIAYGEFKTKLGRLKSDINMKIDKAGIPSYTGNLQAFDFNIGDLTNQPTLNRTSFTVDVKGRDFELNNLYEEIAASVRYFDFKGYRYSNIKVDGTINKQLFDGKVKVNDKNLKLDFNGLANLNPTLPEFKFKAQIRQANLHKLNLYKDTIQIDADFTTDFTGNSLDNIQGNLELSHVKATTKDSSFVIDSVFLRARGIGKDRLLALTSDIGDASIKGQYDLATLPSAFKTVVKKYIPSLKTKIVPPKDQNFEFNIDLKNFDYVSNIFFPQLKIPERGVFNGKFDSKNNLVNLNGYVKTIKYNNMVFNNLIIDQNTNSKSFEAILSLDKVDFSENGLFVQNIVLQNTLKSDSLTFNVKLSDKDAVNQLDLYGLVEFGSDTLAKVSILPSDIVIDNQIWKVEDKASIKFEENKTIIEGFELSNSTQLVAVNGAISASEDDLLEIVIENLQMSSLSQVTKNFGVELKGMMNGTANLSAILGNPNIGADITVDSLRYNRTEIGFVSLSSAYDNEENNINIKASVEKNNKKTTDITGIVDFNSETNNLDLAMNLDQTELILFEPFVKSLITKLKGNISSDLKITGKFSNPQIDGDVRLNNAGFMVNYLKTAYTINDEVNIENSLIRIEDLEIVDAFKNKAIANGIVDLKNPSNPLLDISVKANNFMSLNTTSKDNGIYYGTAFGTGTFTFKGPTDAMNINIKAKTEEGTVFTIPLNNASTIGNNDFITYIAKDTSLNKTKKENFFNGLTMEFELEVGQTSVTNILTEVGNLSGKGDGQLRLRITSLGDFEMFGDYIINEGKFDFTANNVINKTFDIRKGGTIRWTGDPSDANINLNAVYSTRASLLPLYQAAGTTLPDDQRNLRVLAEAEMMLKGSLLNPDIAFNLAFPNNTDIKTRLQGYLDNEDNEAQQVINLVVRNSFNGNSGGGIGFTNNDLLGSGLELAFSKINNIISQSLNIKNLDINVRSQNEIGGSYSFFNNRLRITGNFVNNRYSNDVLNNNLLNSNLNDLTRDVEMSFNINKDGSFVAKSFQRPTNQDLFNLNTDLYVNGFGLVYTQEYDTFKEFIRNTFARGKREAESKENAEDRRKTLSKPIIATPKEEEEN</sequence>
<name>A0A5C0VDF3_9SPHI</name>
<dbReference type="GO" id="GO:0005886">
    <property type="term" value="C:plasma membrane"/>
    <property type="evidence" value="ECO:0007669"/>
    <property type="project" value="InterPro"/>
</dbReference>
<evidence type="ECO:0000256" key="2">
    <source>
        <dbReference type="ARBA" id="ARBA00022692"/>
    </source>
</evidence>
<evidence type="ECO:0000313" key="7">
    <source>
        <dbReference type="EMBL" id="QEK50436.1"/>
    </source>
</evidence>
<gene>
    <name evidence="7" type="ORF">FYC62_01205</name>
</gene>
<dbReference type="PANTHER" id="PTHR36985">
    <property type="entry name" value="TRANSLOCATION AND ASSEMBLY MODULE SUBUNIT TAMB"/>
    <property type="match status" value="1"/>
</dbReference>
<feature type="compositionally biased region" description="Basic and acidic residues" evidence="5">
    <location>
        <begin position="1441"/>
        <end position="1456"/>
    </location>
</feature>
<keyword evidence="3" id="KW-1133">Transmembrane helix</keyword>
<evidence type="ECO:0000256" key="3">
    <source>
        <dbReference type="ARBA" id="ARBA00022989"/>
    </source>
</evidence>
<keyword evidence="4" id="KW-0472">Membrane</keyword>
<organism evidence="7 8">
    <name type="scientific">Pedobacter aquae</name>
    <dbReference type="NCBI Taxonomy" id="2605747"/>
    <lineage>
        <taxon>Bacteria</taxon>
        <taxon>Pseudomonadati</taxon>
        <taxon>Bacteroidota</taxon>
        <taxon>Sphingobacteriia</taxon>
        <taxon>Sphingobacteriales</taxon>
        <taxon>Sphingobacteriaceae</taxon>
        <taxon>Pedobacter</taxon>
    </lineage>
</organism>
<reference evidence="7 8" key="1">
    <citation type="submission" date="2019-08" db="EMBL/GenBank/DDBJ databases">
        <title>Pedobacter sp. nov., isolated from Han river, South Korea.</title>
        <authorList>
            <person name="Lee D.-H."/>
            <person name="Kim Y.-S."/>
            <person name="Hwang E.-M."/>
            <person name="Le Tran T.C."/>
            <person name="Cha C.-J."/>
        </authorList>
    </citation>
    <scope>NUCLEOTIDE SEQUENCE [LARGE SCALE GENOMIC DNA]</scope>
    <source>
        <strain evidence="7 8">CJ43</strain>
    </source>
</reference>
<proteinExistence type="predicted"/>
<comment type="subcellular location">
    <subcellularLocation>
        <location evidence="1">Membrane</location>
        <topology evidence="1">Single-pass membrane protein</topology>
    </subcellularLocation>
</comment>
<keyword evidence="2" id="KW-0812">Transmembrane</keyword>
<accession>A0A5C0VDF3</accession>
<dbReference type="RefSeq" id="WP_149073631.1">
    <property type="nucleotide sequence ID" value="NZ_CP043329.1"/>
</dbReference>
<dbReference type="PANTHER" id="PTHR36985:SF1">
    <property type="entry name" value="TRANSLOCATION AND ASSEMBLY MODULE SUBUNIT TAMB"/>
    <property type="match status" value="1"/>
</dbReference>
<feature type="domain" description="Translocation and assembly module TamB C-terminal" evidence="6">
    <location>
        <begin position="1002"/>
        <end position="1427"/>
    </location>
</feature>
<evidence type="ECO:0000256" key="4">
    <source>
        <dbReference type="ARBA" id="ARBA00023136"/>
    </source>
</evidence>
<dbReference type="Proteomes" id="UP000323653">
    <property type="component" value="Chromosome"/>
</dbReference>
<dbReference type="InterPro" id="IPR007452">
    <property type="entry name" value="TamB_C"/>
</dbReference>
<evidence type="ECO:0000313" key="8">
    <source>
        <dbReference type="Proteomes" id="UP000323653"/>
    </source>
</evidence>
<evidence type="ECO:0000259" key="6">
    <source>
        <dbReference type="Pfam" id="PF04357"/>
    </source>
</evidence>
<dbReference type="Pfam" id="PF04357">
    <property type="entry name" value="TamB"/>
    <property type="match status" value="1"/>
</dbReference>